<accession>A0AAW0LBZ0</accession>
<reference evidence="2 3" key="1">
    <citation type="journal article" date="2018" name="Sci. Data">
        <title>The draft genome sequence of cork oak.</title>
        <authorList>
            <person name="Ramos A.M."/>
            <person name="Usie A."/>
            <person name="Barbosa P."/>
            <person name="Barros P.M."/>
            <person name="Capote T."/>
            <person name="Chaves I."/>
            <person name="Simoes F."/>
            <person name="Abreu I."/>
            <person name="Carrasquinho I."/>
            <person name="Faro C."/>
            <person name="Guimaraes J.B."/>
            <person name="Mendonca D."/>
            <person name="Nobrega F."/>
            <person name="Rodrigues L."/>
            <person name="Saibo N.J.M."/>
            <person name="Varela M.C."/>
            <person name="Egas C."/>
            <person name="Matos J."/>
            <person name="Miguel C.M."/>
            <person name="Oliveira M.M."/>
            <person name="Ricardo C.P."/>
            <person name="Goncalves S."/>
        </authorList>
    </citation>
    <scope>NUCLEOTIDE SEQUENCE [LARGE SCALE GENOMIC DNA]</scope>
    <source>
        <strain evidence="3">cv. HL8</strain>
    </source>
</reference>
<organism evidence="2 3">
    <name type="scientific">Quercus suber</name>
    <name type="common">Cork oak</name>
    <dbReference type="NCBI Taxonomy" id="58331"/>
    <lineage>
        <taxon>Eukaryota</taxon>
        <taxon>Viridiplantae</taxon>
        <taxon>Streptophyta</taxon>
        <taxon>Embryophyta</taxon>
        <taxon>Tracheophyta</taxon>
        <taxon>Spermatophyta</taxon>
        <taxon>Magnoliopsida</taxon>
        <taxon>eudicotyledons</taxon>
        <taxon>Gunneridae</taxon>
        <taxon>Pentapetalae</taxon>
        <taxon>rosids</taxon>
        <taxon>fabids</taxon>
        <taxon>Fagales</taxon>
        <taxon>Fagaceae</taxon>
        <taxon>Quercus</taxon>
    </lineage>
</organism>
<dbReference type="EMBL" id="PKMF04000129">
    <property type="protein sequence ID" value="KAK7848261.1"/>
    <property type="molecule type" value="Genomic_DNA"/>
</dbReference>
<comment type="caution">
    <text evidence="2">The sequence shown here is derived from an EMBL/GenBank/DDBJ whole genome shotgun (WGS) entry which is preliminary data.</text>
</comment>
<evidence type="ECO:0000256" key="1">
    <source>
        <dbReference type="SAM" id="Phobius"/>
    </source>
</evidence>
<gene>
    <name evidence="2" type="ORF">CFP56_005231</name>
</gene>
<proteinExistence type="predicted"/>
<feature type="transmembrane region" description="Helical" evidence="1">
    <location>
        <begin position="103"/>
        <end position="124"/>
    </location>
</feature>
<keyword evidence="1" id="KW-1133">Transmembrane helix</keyword>
<protein>
    <submittedName>
        <fullName evidence="2">Uncharacterized protein</fullName>
    </submittedName>
</protein>
<keyword evidence="3" id="KW-1185">Reference proteome</keyword>
<evidence type="ECO:0000313" key="3">
    <source>
        <dbReference type="Proteomes" id="UP000237347"/>
    </source>
</evidence>
<keyword evidence="1" id="KW-0472">Membrane</keyword>
<dbReference type="AlphaFoldDB" id="A0AAW0LBZ0"/>
<dbReference type="Proteomes" id="UP000237347">
    <property type="component" value="Unassembled WGS sequence"/>
</dbReference>
<keyword evidence="1" id="KW-0812">Transmembrane</keyword>
<name>A0AAW0LBZ0_QUESU</name>
<evidence type="ECO:0000313" key="2">
    <source>
        <dbReference type="EMBL" id="KAK7848261.1"/>
    </source>
</evidence>
<sequence length="136" mass="15364">MRKCLLGGAGGSQQNNALSNRKGIFGIKDLSQAKRKLGCRNTFFNTGAGFLIDLRQKQKGKSHSLLSSSPSGFSRHALSILVTHNQHKYLFFYRHSRLPRLRYRVPIATFLITLVTFSISYPAYIISINKIICELF</sequence>